<feature type="domain" description="Helicase HerA central" evidence="2">
    <location>
        <begin position="37"/>
        <end position="130"/>
    </location>
</feature>
<evidence type="ECO:0000259" key="2">
    <source>
        <dbReference type="Pfam" id="PF01935"/>
    </source>
</evidence>
<dbReference type="PANTHER" id="PTHR42957:SF1">
    <property type="entry name" value="HELICASE MJ1565-RELATED"/>
    <property type="match status" value="1"/>
</dbReference>
<keyword evidence="4" id="KW-1185">Reference proteome</keyword>
<dbReference type="Pfam" id="PF01935">
    <property type="entry name" value="DUF87"/>
    <property type="match status" value="1"/>
</dbReference>
<gene>
    <name evidence="3" type="ORF">B0I08_10685</name>
</gene>
<feature type="region of interest" description="Disordered" evidence="1">
    <location>
        <begin position="1"/>
        <end position="32"/>
    </location>
</feature>
<reference evidence="3 4" key="1">
    <citation type="submission" date="2018-03" db="EMBL/GenBank/DDBJ databases">
        <title>Genomic Encyclopedia of Type Strains, Phase III (KMG-III): the genomes of soil and plant-associated and newly described type strains.</title>
        <authorList>
            <person name="Whitman W."/>
        </authorList>
    </citation>
    <scope>NUCLEOTIDE SEQUENCE [LARGE SCALE GENOMIC DNA]</scope>
    <source>
        <strain evidence="3 4">CGMCC 1.12484</strain>
    </source>
</reference>
<dbReference type="InterPro" id="IPR008571">
    <property type="entry name" value="HerA-like"/>
</dbReference>
<dbReference type="InterPro" id="IPR027417">
    <property type="entry name" value="P-loop_NTPase"/>
</dbReference>
<feature type="compositionally biased region" description="Pro residues" evidence="1">
    <location>
        <begin position="16"/>
        <end position="32"/>
    </location>
</feature>
<evidence type="ECO:0000313" key="3">
    <source>
        <dbReference type="EMBL" id="PRY67478.1"/>
    </source>
</evidence>
<name>A0A2T0VBM5_9MICO</name>
<dbReference type="InterPro" id="IPR002789">
    <property type="entry name" value="HerA_central"/>
</dbReference>
<dbReference type="RefSeq" id="WP_245884774.1">
    <property type="nucleotide sequence ID" value="NZ_PVTL01000006.1"/>
</dbReference>
<protein>
    <recommendedName>
        <fullName evidence="2">Helicase HerA central domain-containing protein</fullName>
    </recommendedName>
</protein>
<organism evidence="3 4">
    <name type="scientific">Glaciihabitans tibetensis</name>
    <dbReference type="NCBI Taxonomy" id="1266600"/>
    <lineage>
        <taxon>Bacteria</taxon>
        <taxon>Bacillati</taxon>
        <taxon>Actinomycetota</taxon>
        <taxon>Actinomycetes</taxon>
        <taxon>Micrococcales</taxon>
        <taxon>Microbacteriaceae</taxon>
        <taxon>Glaciihabitans</taxon>
    </lineage>
</organism>
<dbReference type="Gene3D" id="3.40.50.300">
    <property type="entry name" value="P-loop containing nucleotide triphosphate hydrolases"/>
    <property type="match status" value="2"/>
</dbReference>
<dbReference type="PANTHER" id="PTHR42957">
    <property type="entry name" value="HELICASE MJ1565-RELATED"/>
    <property type="match status" value="1"/>
</dbReference>
<dbReference type="SUPFAM" id="SSF52540">
    <property type="entry name" value="P-loop containing nucleoside triphosphate hydrolases"/>
    <property type="match status" value="1"/>
</dbReference>
<sequence length="379" mass="41436">MSSTFTIGTEFIATPTSPPTSPAPATPPTPPQPATLVLLDARKFNRHTFWCGQSGSGKTYALGVVLEQLLLHTHLPIVIFDPNADFVRLAEPRPDAPVEAAAMIQDADIRIFHSTGKQTPRLHARYVDLSVASKAAVLHLDPIADAEEFNVLLHVDEDLRTADPVSYIRGLRSSEDPGRAKLATRIDNLQALEWKLWSLGGSSVTEQIDERPAATVLDLGGFDHPAEAQTAALAVLEHLWNHREAREPVLLVLDEAHNFCPPNPVSPIEHALTRQIVQIAAEGRKFGLWLFLSTQRPTKIHPNVLSQCDNLGVMKISTPRDLVELADVFGYAPESLLRQSPTFVQGQALFAGGFVERPTLVRVASRVTEEGGSDVRVPL</sequence>
<dbReference type="EMBL" id="PVTL01000006">
    <property type="protein sequence ID" value="PRY67478.1"/>
    <property type="molecule type" value="Genomic_DNA"/>
</dbReference>
<dbReference type="AlphaFoldDB" id="A0A2T0VBM5"/>
<comment type="caution">
    <text evidence="3">The sequence shown here is derived from an EMBL/GenBank/DDBJ whole genome shotgun (WGS) entry which is preliminary data.</text>
</comment>
<evidence type="ECO:0000313" key="4">
    <source>
        <dbReference type="Proteomes" id="UP000237983"/>
    </source>
</evidence>
<dbReference type="Proteomes" id="UP000237983">
    <property type="component" value="Unassembled WGS sequence"/>
</dbReference>
<accession>A0A2T0VBM5</accession>
<proteinExistence type="predicted"/>
<evidence type="ECO:0000256" key="1">
    <source>
        <dbReference type="SAM" id="MobiDB-lite"/>
    </source>
</evidence>